<evidence type="ECO:0000313" key="3">
    <source>
        <dbReference type="EMBL" id="TFW14462.1"/>
    </source>
</evidence>
<dbReference type="AlphaFoldDB" id="A0A4Y9RZK6"/>
<gene>
    <name evidence="3" type="ORF">EGY25_04520</name>
</gene>
<dbReference type="SUPFAM" id="SSF143120">
    <property type="entry name" value="YefM-like"/>
    <property type="match status" value="1"/>
</dbReference>
<comment type="caution">
    <text evidence="3">The sequence shown here is derived from an EMBL/GenBank/DDBJ whole genome shotgun (WGS) entry which is preliminary data.</text>
</comment>
<dbReference type="Pfam" id="PF02604">
    <property type="entry name" value="PhdYeFM_antitox"/>
    <property type="match status" value="1"/>
</dbReference>
<dbReference type="InterPro" id="IPR036165">
    <property type="entry name" value="YefM-like_sf"/>
</dbReference>
<proteinExistence type="inferred from homology"/>
<reference evidence="3 4" key="1">
    <citation type="submission" date="2019-03" db="EMBL/GenBank/DDBJ databases">
        <title>Draft genome of Brevundimonas sp. a heavy metal resistant soil bacteria.</title>
        <authorList>
            <person name="Soto J."/>
        </authorList>
    </citation>
    <scope>NUCLEOTIDE SEQUENCE [LARGE SCALE GENOMIC DNA]</scope>
    <source>
        <strain evidence="3 4">B-10</strain>
    </source>
</reference>
<comment type="similarity">
    <text evidence="1 2">Belongs to the phD/YefM antitoxin family.</text>
</comment>
<dbReference type="NCBIfam" id="TIGR01552">
    <property type="entry name" value="phd_fam"/>
    <property type="match status" value="1"/>
</dbReference>
<sequence>MTVVTVHHAKTHLSKLIAAAERGEEVVIARGDKPAVRIVPFEPAAKPDRKPGRLKGVVAMDARFFDPLPEDELRLWEGQGE</sequence>
<dbReference type="InterPro" id="IPR006442">
    <property type="entry name" value="Antitoxin_Phd/YefM"/>
</dbReference>
<dbReference type="RefSeq" id="WP_135193847.1">
    <property type="nucleotide sequence ID" value="NZ_SPVH01000002.1"/>
</dbReference>
<evidence type="ECO:0000256" key="2">
    <source>
        <dbReference type="RuleBase" id="RU362080"/>
    </source>
</evidence>
<name>A0A4Y9RZK6_9CAUL</name>
<organism evidence="3 4">
    <name type="scientific">Brevundimonas intermedia</name>
    <dbReference type="NCBI Taxonomy" id="74315"/>
    <lineage>
        <taxon>Bacteria</taxon>
        <taxon>Pseudomonadati</taxon>
        <taxon>Pseudomonadota</taxon>
        <taxon>Alphaproteobacteria</taxon>
        <taxon>Caulobacterales</taxon>
        <taxon>Caulobacteraceae</taxon>
        <taxon>Brevundimonas</taxon>
    </lineage>
</organism>
<dbReference type="Gene3D" id="3.40.1620.10">
    <property type="entry name" value="YefM-like domain"/>
    <property type="match status" value="1"/>
</dbReference>
<dbReference type="EMBL" id="SPVH01000002">
    <property type="protein sequence ID" value="TFW14462.1"/>
    <property type="molecule type" value="Genomic_DNA"/>
</dbReference>
<dbReference type="OrthoDB" id="9800503at2"/>
<evidence type="ECO:0000256" key="1">
    <source>
        <dbReference type="ARBA" id="ARBA00009981"/>
    </source>
</evidence>
<accession>A0A4Y9RZK6</accession>
<dbReference type="Proteomes" id="UP000298216">
    <property type="component" value="Unassembled WGS sequence"/>
</dbReference>
<protein>
    <recommendedName>
        <fullName evidence="2">Antitoxin</fullName>
    </recommendedName>
</protein>
<comment type="function">
    <text evidence="2">Antitoxin component of a type II toxin-antitoxin (TA) system.</text>
</comment>
<keyword evidence="4" id="KW-1185">Reference proteome</keyword>
<evidence type="ECO:0000313" key="4">
    <source>
        <dbReference type="Proteomes" id="UP000298216"/>
    </source>
</evidence>